<dbReference type="Gene3D" id="3.40.50.300">
    <property type="entry name" value="P-loop containing nucleotide triphosphate hydrolases"/>
    <property type="match status" value="1"/>
</dbReference>
<protein>
    <submittedName>
        <fullName evidence="6">Polysaccharide/polyol phosphate ABC transporter ATP-binding protein</fullName>
    </submittedName>
</protein>
<dbReference type="InterPro" id="IPR050683">
    <property type="entry name" value="Bact_Polysacc_Export_ATP-bd"/>
</dbReference>
<feature type="domain" description="ABC transporter" evidence="5">
    <location>
        <begin position="28"/>
        <end position="253"/>
    </location>
</feature>
<dbReference type="PROSITE" id="PS50893">
    <property type="entry name" value="ABC_TRANSPORTER_2"/>
    <property type="match status" value="1"/>
</dbReference>
<evidence type="ECO:0000313" key="6">
    <source>
        <dbReference type="EMBL" id="GGA66710.1"/>
    </source>
</evidence>
<dbReference type="Pfam" id="PF00005">
    <property type="entry name" value="ABC_tran"/>
    <property type="match status" value="1"/>
</dbReference>
<evidence type="ECO:0000259" key="5">
    <source>
        <dbReference type="PROSITE" id="PS50893"/>
    </source>
</evidence>
<reference evidence="7" key="1">
    <citation type="journal article" date="2019" name="Int. J. Syst. Evol. Microbiol.">
        <title>The Global Catalogue of Microorganisms (GCM) 10K type strain sequencing project: providing services to taxonomists for standard genome sequencing and annotation.</title>
        <authorList>
            <consortium name="The Broad Institute Genomics Platform"/>
            <consortium name="The Broad Institute Genome Sequencing Center for Infectious Disease"/>
            <person name="Wu L."/>
            <person name="Ma J."/>
        </authorList>
    </citation>
    <scope>NUCLEOTIDE SEQUENCE [LARGE SCALE GENOMIC DNA]</scope>
    <source>
        <strain evidence="7">CGMCC 1.15905</strain>
    </source>
</reference>
<comment type="caution">
    <text evidence="6">The sequence shown here is derived from an EMBL/GenBank/DDBJ whole genome shotgun (WGS) entry which is preliminary data.</text>
</comment>
<dbReference type="InterPro" id="IPR027417">
    <property type="entry name" value="P-loop_NTPase"/>
</dbReference>
<dbReference type="SUPFAM" id="SSF52540">
    <property type="entry name" value="P-loop containing nucleoside triphosphate hydrolases"/>
    <property type="match status" value="1"/>
</dbReference>
<keyword evidence="3" id="KW-0547">Nucleotide-binding</keyword>
<keyword evidence="4 6" id="KW-0067">ATP-binding</keyword>
<comment type="similarity">
    <text evidence="1">Belongs to the ABC transporter superfamily.</text>
</comment>
<sequence length="269" mass="29256">MKTTARLAAHHITLDLPLFLQEDRGGRSWLSSLFSAAFDPPRREFRRVLDDISFEANEGDRIGIVGRNGAGKSTLLRVLTGAYCPTSGWMDEVGSKQALLNISLGFNGEATVRENIYLRGMAMGLRTAQLNDLVEPVLDFAELADKSNHRLRTLSSGQRMRLGFAIATAVQHDIMVMDEWIGAGDAGFIQKARDRMRSRVNGAKIVILASHNFGLMKDVCNKGLLLDQGRLVQAGPIKETLKAYEDLLKAHSAMQAGQSAEAGASTSGG</sequence>
<gene>
    <name evidence="6" type="ORF">GCM10011521_01060</name>
</gene>
<dbReference type="CDD" id="cd03220">
    <property type="entry name" value="ABC_KpsT_Wzt"/>
    <property type="match status" value="1"/>
</dbReference>
<dbReference type="RefSeq" id="WP_188659888.1">
    <property type="nucleotide sequence ID" value="NZ_BMKC01000001.1"/>
</dbReference>
<dbReference type="InterPro" id="IPR003439">
    <property type="entry name" value="ABC_transporter-like_ATP-bd"/>
</dbReference>
<dbReference type="PROSITE" id="PS00211">
    <property type="entry name" value="ABC_TRANSPORTER_1"/>
    <property type="match status" value="1"/>
</dbReference>
<evidence type="ECO:0000256" key="3">
    <source>
        <dbReference type="ARBA" id="ARBA00022741"/>
    </source>
</evidence>
<name>A0ABQ1HAJ2_9GAMM</name>
<dbReference type="PANTHER" id="PTHR46743">
    <property type="entry name" value="TEICHOIC ACIDS EXPORT ATP-BINDING PROTEIN TAGH"/>
    <property type="match status" value="1"/>
</dbReference>
<dbReference type="EMBL" id="BMKC01000001">
    <property type="protein sequence ID" value="GGA66710.1"/>
    <property type="molecule type" value="Genomic_DNA"/>
</dbReference>
<evidence type="ECO:0000256" key="4">
    <source>
        <dbReference type="ARBA" id="ARBA00022840"/>
    </source>
</evidence>
<dbReference type="GO" id="GO:0005524">
    <property type="term" value="F:ATP binding"/>
    <property type="evidence" value="ECO:0007669"/>
    <property type="project" value="UniProtKB-KW"/>
</dbReference>
<dbReference type="InterPro" id="IPR003593">
    <property type="entry name" value="AAA+_ATPase"/>
</dbReference>
<dbReference type="SMART" id="SM00382">
    <property type="entry name" value="AAA"/>
    <property type="match status" value="1"/>
</dbReference>
<dbReference type="InterPro" id="IPR017871">
    <property type="entry name" value="ABC_transporter-like_CS"/>
</dbReference>
<dbReference type="Proteomes" id="UP000623419">
    <property type="component" value="Unassembled WGS sequence"/>
</dbReference>
<evidence type="ECO:0000313" key="7">
    <source>
        <dbReference type="Proteomes" id="UP000623419"/>
    </source>
</evidence>
<keyword evidence="7" id="KW-1185">Reference proteome</keyword>
<evidence type="ECO:0000256" key="1">
    <source>
        <dbReference type="ARBA" id="ARBA00005417"/>
    </source>
</evidence>
<accession>A0ABQ1HAJ2</accession>
<proteinExistence type="inferred from homology"/>
<organism evidence="6 7">
    <name type="scientific">Arenimonas soli</name>
    <dbReference type="NCBI Taxonomy" id="2269504"/>
    <lineage>
        <taxon>Bacteria</taxon>
        <taxon>Pseudomonadati</taxon>
        <taxon>Pseudomonadota</taxon>
        <taxon>Gammaproteobacteria</taxon>
        <taxon>Lysobacterales</taxon>
        <taxon>Lysobacteraceae</taxon>
        <taxon>Arenimonas</taxon>
    </lineage>
</organism>
<keyword evidence="2" id="KW-0813">Transport</keyword>
<dbReference type="InterPro" id="IPR015860">
    <property type="entry name" value="ABC_transpr_TagH-like"/>
</dbReference>
<dbReference type="PANTHER" id="PTHR46743:SF2">
    <property type="entry name" value="TEICHOIC ACIDS EXPORT ATP-BINDING PROTEIN TAGH"/>
    <property type="match status" value="1"/>
</dbReference>
<evidence type="ECO:0000256" key="2">
    <source>
        <dbReference type="ARBA" id="ARBA00022448"/>
    </source>
</evidence>